<comment type="caution">
    <text evidence="1">The sequence shown here is derived from an EMBL/GenBank/DDBJ whole genome shotgun (WGS) entry which is preliminary data.</text>
</comment>
<protein>
    <submittedName>
        <fullName evidence="1">Calmodulin-binding transcription activator 1-like</fullName>
    </submittedName>
</protein>
<dbReference type="PROSITE" id="PS50096">
    <property type="entry name" value="IQ"/>
    <property type="match status" value="1"/>
</dbReference>
<keyword evidence="2" id="KW-1185">Reference proteome</keyword>
<feature type="non-terminal residue" evidence="1">
    <location>
        <position position="50"/>
    </location>
</feature>
<evidence type="ECO:0000313" key="1">
    <source>
        <dbReference type="EMBL" id="GFR71086.1"/>
    </source>
</evidence>
<name>A0AAV4FDG8_9GAST</name>
<accession>A0AAV4FDG8</accession>
<dbReference type="Proteomes" id="UP000762676">
    <property type="component" value="Unassembled WGS sequence"/>
</dbReference>
<proteinExistence type="predicted"/>
<reference evidence="1 2" key="1">
    <citation type="journal article" date="2021" name="Elife">
        <title>Chloroplast acquisition without the gene transfer in kleptoplastic sea slugs, Plakobranchus ocellatus.</title>
        <authorList>
            <person name="Maeda T."/>
            <person name="Takahashi S."/>
            <person name="Yoshida T."/>
            <person name="Shimamura S."/>
            <person name="Takaki Y."/>
            <person name="Nagai Y."/>
            <person name="Toyoda A."/>
            <person name="Suzuki Y."/>
            <person name="Arimoto A."/>
            <person name="Ishii H."/>
            <person name="Satoh N."/>
            <person name="Nishiyama T."/>
            <person name="Hasebe M."/>
            <person name="Maruyama T."/>
            <person name="Minagawa J."/>
            <person name="Obokata J."/>
            <person name="Shigenobu S."/>
        </authorList>
    </citation>
    <scope>NUCLEOTIDE SEQUENCE [LARGE SCALE GENOMIC DNA]</scope>
</reference>
<gene>
    <name evidence="1" type="ORF">ElyMa_000344000</name>
</gene>
<dbReference type="AlphaFoldDB" id="A0AAV4FDG8"/>
<organism evidence="1 2">
    <name type="scientific">Elysia marginata</name>
    <dbReference type="NCBI Taxonomy" id="1093978"/>
    <lineage>
        <taxon>Eukaryota</taxon>
        <taxon>Metazoa</taxon>
        <taxon>Spiralia</taxon>
        <taxon>Lophotrochozoa</taxon>
        <taxon>Mollusca</taxon>
        <taxon>Gastropoda</taxon>
        <taxon>Heterobranchia</taxon>
        <taxon>Euthyneura</taxon>
        <taxon>Panpulmonata</taxon>
        <taxon>Sacoglossa</taxon>
        <taxon>Placobranchoidea</taxon>
        <taxon>Plakobranchidae</taxon>
        <taxon>Elysia</taxon>
    </lineage>
</organism>
<sequence>MSQAAVLIQNQFRTYYARRKKRGDLGVVSRRESERLKKGRNQSVVIQQRF</sequence>
<evidence type="ECO:0000313" key="2">
    <source>
        <dbReference type="Proteomes" id="UP000762676"/>
    </source>
</evidence>
<dbReference type="EMBL" id="BMAT01000684">
    <property type="protein sequence ID" value="GFR71086.1"/>
    <property type="molecule type" value="Genomic_DNA"/>
</dbReference>